<accession>A0A5J5EWD7</accession>
<reference evidence="2 3" key="1">
    <citation type="submission" date="2019-09" db="EMBL/GenBank/DDBJ databases">
        <title>Draft genome of the ectomycorrhizal ascomycete Sphaerosporella brunnea.</title>
        <authorList>
            <consortium name="DOE Joint Genome Institute"/>
            <person name="Benucci G.M."/>
            <person name="Marozzi G."/>
            <person name="Antonielli L."/>
            <person name="Sanchez S."/>
            <person name="Marco P."/>
            <person name="Wang X."/>
            <person name="Falini L.B."/>
            <person name="Barry K."/>
            <person name="Haridas S."/>
            <person name="Lipzen A."/>
            <person name="Labutti K."/>
            <person name="Grigoriev I.V."/>
            <person name="Murat C."/>
            <person name="Martin F."/>
            <person name="Albertini E."/>
            <person name="Donnini D."/>
            <person name="Bonito G."/>
        </authorList>
    </citation>
    <scope>NUCLEOTIDE SEQUENCE [LARGE SCALE GENOMIC DNA]</scope>
    <source>
        <strain evidence="2 3">Sb_GMNB300</strain>
    </source>
</reference>
<keyword evidence="3" id="KW-1185">Reference proteome</keyword>
<keyword evidence="1" id="KW-0472">Membrane</keyword>
<proteinExistence type="predicted"/>
<dbReference type="AlphaFoldDB" id="A0A5J5EWD7"/>
<dbReference type="Proteomes" id="UP000326924">
    <property type="component" value="Unassembled WGS sequence"/>
</dbReference>
<name>A0A5J5EWD7_9PEZI</name>
<sequence length="131" mass="15431">MDAVGVRGYSHGLPFFFCSFKFINTWARSPRWGWSWRREGVCWWSVFFFFFFFFCLNLSVLWLWFFRLFFFFFFLCAFDVLCLPLSCPPLFRPKATGIFSLQIMLVLLFPQAGGELGNVEGNGTWEGGCDE</sequence>
<feature type="transmembrane region" description="Helical" evidence="1">
    <location>
        <begin position="41"/>
        <end position="64"/>
    </location>
</feature>
<dbReference type="EMBL" id="VXIS01000100">
    <property type="protein sequence ID" value="KAA8905387.1"/>
    <property type="molecule type" value="Genomic_DNA"/>
</dbReference>
<gene>
    <name evidence="2" type="ORF">FN846DRAFT_10960</name>
</gene>
<evidence type="ECO:0000256" key="1">
    <source>
        <dbReference type="SAM" id="Phobius"/>
    </source>
</evidence>
<feature type="transmembrane region" description="Helical" evidence="1">
    <location>
        <begin position="70"/>
        <end position="91"/>
    </location>
</feature>
<evidence type="ECO:0000313" key="2">
    <source>
        <dbReference type="EMBL" id="KAA8905387.1"/>
    </source>
</evidence>
<organism evidence="2 3">
    <name type="scientific">Sphaerosporella brunnea</name>
    <dbReference type="NCBI Taxonomy" id="1250544"/>
    <lineage>
        <taxon>Eukaryota</taxon>
        <taxon>Fungi</taxon>
        <taxon>Dikarya</taxon>
        <taxon>Ascomycota</taxon>
        <taxon>Pezizomycotina</taxon>
        <taxon>Pezizomycetes</taxon>
        <taxon>Pezizales</taxon>
        <taxon>Pyronemataceae</taxon>
        <taxon>Sphaerosporella</taxon>
    </lineage>
</organism>
<dbReference type="InParanoid" id="A0A5J5EWD7"/>
<keyword evidence="1" id="KW-1133">Transmembrane helix</keyword>
<evidence type="ECO:0000313" key="3">
    <source>
        <dbReference type="Proteomes" id="UP000326924"/>
    </source>
</evidence>
<protein>
    <submittedName>
        <fullName evidence="2">Uncharacterized protein</fullName>
    </submittedName>
</protein>
<comment type="caution">
    <text evidence="2">The sequence shown here is derived from an EMBL/GenBank/DDBJ whole genome shotgun (WGS) entry which is preliminary data.</text>
</comment>
<keyword evidence="1" id="KW-0812">Transmembrane</keyword>